<protein>
    <submittedName>
        <fullName evidence="1">Uncharacterized protein</fullName>
    </submittedName>
</protein>
<dbReference type="AlphaFoldDB" id="X1C3P4"/>
<gene>
    <name evidence="1" type="ORF">S01H4_23577</name>
</gene>
<evidence type="ECO:0000313" key="1">
    <source>
        <dbReference type="EMBL" id="GAG78996.1"/>
    </source>
</evidence>
<proteinExistence type="predicted"/>
<dbReference type="EMBL" id="BART01010955">
    <property type="protein sequence ID" value="GAG78996.1"/>
    <property type="molecule type" value="Genomic_DNA"/>
</dbReference>
<reference evidence="1" key="1">
    <citation type="journal article" date="2014" name="Front. Microbiol.">
        <title>High frequency of phylogenetically diverse reductive dehalogenase-homologous genes in deep subseafloor sedimentary metagenomes.</title>
        <authorList>
            <person name="Kawai M."/>
            <person name="Futagami T."/>
            <person name="Toyoda A."/>
            <person name="Takaki Y."/>
            <person name="Nishi S."/>
            <person name="Hori S."/>
            <person name="Arai W."/>
            <person name="Tsubouchi T."/>
            <person name="Morono Y."/>
            <person name="Uchiyama I."/>
            <person name="Ito T."/>
            <person name="Fujiyama A."/>
            <person name="Inagaki F."/>
            <person name="Takami H."/>
        </authorList>
    </citation>
    <scope>NUCLEOTIDE SEQUENCE</scope>
    <source>
        <strain evidence="1">Expedition CK06-06</strain>
    </source>
</reference>
<name>X1C3P4_9ZZZZ</name>
<comment type="caution">
    <text evidence="1">The sequence shown here is derived from an EMBL/GenBank/DDBJ whole genome shotgun (WGS) entry which is preliminary data.</text>
</comment>
<organism evidence="1">
    <name type="scientific">marine sediment metagenome</name>
    <dbReference type="NCBI Taxonomy" id="412755"/>
    <lineage>
        <taxon>unclassified sequences</taxon>
        <taxon>metagenomes</taxon>
        <taxon>ecological metagenomes</taxon>
    </lineage>
</organism>
<sequence>ETHRSTSAEKTSTELWGKITILIEQKKPKAYDEAVEILEDLRDLSKYLNQVDQFQLKIDHIHENYSMLPGLRSRLNRAGLTRART</sequence>
<feature type="non-terminal residue" evidence="1">
    <location>
        <position position="1"/>
    </location>
</feature>
<accession>X1C3P4</accession>